<accession>A0A4R0P6F5</accession>
<reference evidence="1 2" key="1">
    <citation type="submission" date="2019-02" db="EMBL/GenBank/DDBJ databases">
        <title>Pedobacter sp. RP-3-11 sp. nov., isolated from Arctic soil.</title>
        <authorList>
            <person name="Dahal R.H."/>
        </authorList>
    </citation>
    <scope>NUCLEOTIDE SEQUENCE [LARGE SCALE GENOMIC DNA]</scope>
    <source>
        <strain evidence="1 2">RP-3-11</strain>
    </source>
</reference>
<dbReference type="EMBL" id="SJSN01000001">
    <property type="protein sequence ID" value="TCD12501.1"/>
    <property type="molecule type" value="Genomic_DNA"/>
</dbReference>
<sequence length="124" mass="14769">MKYNEYEFLLNSIYYRGILKNQGIDADMYQRMQREYSNLNLQTSDNGKLDKEFAFRKSFLIVRNYVQQAIKDGLKSFQLIMQAADINKLTYMVAMLNRNFFDKRSLDQIITTANTVFTQYNLKN</sequence>
<dbReference type="RefSeq" id="WP_131555941.1">
    <property type="nucleotide sequence ID" value="NZ_SJSN01000001.1"/>
</dbReference>
<proteinExistence type="predicted"/>
<protein>
    <submittedName>
        <fullName evidence="1">Uncharacterized protein</fullName>
    </submittedName>
</protein>
<dbReference type="Proteomes" id="UP000291485">
    <property type="component" value="Unassembled WGS sequence"/>
</dbReference>
<evidence type="ECO:0000313" key="1">
    <source>
        <dbReference type="EMBL" id="TCD12501.1"/>
    </source>
</evidence>
<dbReference type="OrthoDB" id="1454113at2"/>
<organism evidence="1 2">
    <name type="scientific">Pedobacter frigidisoli</name>
    <dbReference type="NCBI Taxonomy" id="2530455"/>
    <lineage>
        <taxon>Bacteria</taxon>
        <taxon>Pseudomonadati</taxon>
        <taxon>Bacteroidota</taxon>
        <taxon>Sphingobacteriia</taxon>
        <taxon>Sphingobacteriales</taxon>
        <taxon>Sphingobacteriaceae</taxon>
        <taxon>Pedobacter</taxon>
    </lineage>
</organism>
<evidence type="ECO:0000313" key="2">
    <source>
        <dbReference type="Proteomes" id="UP000291485"/>
    </source>
</evidence>
<comment type="caution">
    <text evidence="1">The sequence shown here is derived from an EMBL/GenBank/DDBJ whole genome shotgun (WGS) entry which is preliminary data.</text>
</comment>
<gene>
    <name evidence="1" type="ORF">EZ449_00170</name>
</gene>
<dbReference type="AlphaFoldDB" id="A0A4R0P6F5"/>
<keyword evidence="2" id="KW-1185">Reference proteome</keyword>
<name>A0A4R0P6F5_9SPHI</name>